<evidence type="ECO:0000313" key="3">
    <source>
        <dbReference type="Proteomes" id="UP000823824"/>
    </source>
</evidence>
<feature type="transmembrane region" description="Helical" evidence="1">
    <location>
        <begin position="29"/>
        <end position="48"/>
    </location>
</feature>
<dbReference type="Proteomes" id="UP000823824">
    <property type="component" value="Unassembled WGS sequence"/>
</dbReference>
<reference evidence="2" key="1">
    <citation type="journal article" date="2021" name="PeerJ">
        <title>Extensive microbial diversity within the chicken gut microbiome revealed by metagenomics and culture.</title>
        <authorList>
            <person name="Gilroy R."/>
            <person name="Ravi A."/>
            <person name="Getino M."/>
            <person name="Pursley I."/>
            <person name="Horton D.L."/>
            <person name="Alikhan N.F."/>
            <person name="Baker D."/>
            <person name="Gharbi K."/>
            <person name="Hall N."/>
            <person name="Watson M."/>
            <person name="Adriaenssens E.M."/>
            <person name="Foster-Nyarko E."/>
            <person name="Jarju S."/>
            <person name="Secka A."/>
            <person name="Antonio M."/>
            <person name="Oren A."/>
            <person name="Chaudhuri R.R."/>
            <person name="La Ragione R."/>
            <person name="Hildebrand F."/>
            <person name="Pallen M.J."/>
        </authorList>
    </citation>
    <scope>NUCLEOTIDE SEQUENCE</scope>
    <source>
        <strain evidence="2">ChiBcec18-1249</strain>
    </source>
</reference>
<keyword evidence="1" id="KW-0472">Membrane</keyword>
<sequence length="92" mass="9207">MAAIVLSLAAAAILLAALLFPAGRAKRMLGILAAVCAAVAMGLFWQLLSSSGGPDAGMELAQLYFPCAVYGLVILAGGAMGLAGWCPGKKRG</sequence>
<comment type="caution">
    <text evidence="2">The sequence shown here is derived from an EMBL/GenBank/DDBJ whole genome shotgun (WGS) entry which is preliminary data.</text>
</comment>
<protein>
    <submittedName>
        <fullName evidence="2">Uncharacterized protein</fullName>
    </submittedName>
</protein>
<organism evidence="2 3">
    <name type="scientific">Candidatus Oscillibacter excrementigallinarum</name>
    <dbReference type="NCBI Taxonomy" id="2838716"/>
    <lineage>
        <taxon>Bacteria</taxon>
        <taxon>Bacillati</taxon>
        <taxon>Bacillota</taxon>
        <taxon>Clostridia</taxon>
        <taxon>Eubacteriales</taxon>
        <taxon>Oscillospiraceae</taxon>
        <taxon>Oscillibacter</taxon>
    </lineage>
</organism>
<evidence type="ECO:0000313" key="2">
    <source>
        <dbReference type="EMBL" id="HJB13637.1"/>
    </source>
</evidence>
<feature type="transmembrane region" description="Helical" evidence="1">
    <location>
        <begin position="63"/>
        <end position="86"/>
    </location>
</feature>
<evidence type="ECO:0000256" key="1">
    <source>
        <dbReference type="SAM" id="Phobius"/>
    </source>
</evidence>
<accession>A0A9D2LJ02</accession>
<keyword evidence="1" id="KW-1133">Transmembrane helix</keyword>
<keyword evidence="1" id="KW-0812">Transmembrane</keyword>
<dbReference type="AlphaFoldDB" id="A0A9D2LJ02"/>
<proteinExistence type="predicted"/>
<gene>
    <name evidence="2" type="ORF">H9787_07985</name>
</gene>
<dbReference type="EMBL" id="DWZJ01000069">
    <property type="protein sequence ID" value="HJB13637.1"/>
    <property type="molecule type" value="Genomic_DNA"/>
</dbReference>
<feature type="transmembrane region" description="Helical" evidence="1">
    <location>
        <begin position="6"/>
        <end position="22"/>
    </location>
</feature>
<reference evidence="2" key="2">
    <citation type="submission" date="2021-04" db="EMBL/GenBank/DDBJ databases">
        <authorList>
            <person name="Gilroy R."/>
        </authorList>
    </citation>
    <scope>NUCLEOTIDE SEQUENCE</scope>
    <source>
        <strain evidence="2">ChiBcec18-1249</strain>
    </source>
</reference>
<name>A0A9D2LJ02_9FIRM</name>